<name>A0A4V7IAR0_BIBTR</name>
<dbReference type="Proteomes" id="UP000019091">
    <property type="component" value="Chromosome"/>
</dbReference>
<evidence type="ECO:0000313" key="1">
    <source>
        <dbReference type="EMBL" id="AHG82125.1"/>
    </source>
</evidence>
<reference evidence="1 2" key="1">
    <citation type="journal article" date="2014" name="Genome Announc.">
        <title>Complete Closed Genome Sequences of Three Bibersteinia trehalosi Nasopharyngeal Isolates from Cattle with Shipping Fever.</title>
        <authorList>
            <person name="Harhay G.P."/>
            <person name="McVey D.S."/>
            <person name="Koren S."/>
            <person name="Phillippy A.M."/>
            <person name="Bono J."/>
            <person name="Harhay D.M."/>
            <person name="Clawson M.L."/>
            <person name="Heaton M.P."/>
            <person name="Chitko-McKown C.G."/>
            <person name="Korlach J."/>
            <person name="Smith T.P."/>
        </authorList>
    </citation>
    <scope>NUCLEOTIDE SEQUENCE [LARGE SCALE GENOMIC DNA]</scope>
    <source>
        <strain evidence="1 2">USDA-ARS-USMARC-188</strain>
    </source>
</reference>
<evidence type="ECO:0000313" key="2">
    <source>
        <dbReference type="Proteomes" id="UP000019091"/>
    </source>
</evidence>
<protein>
    <submittedName>
        <fullName evidence="1">Uncharacterized protein</fullName>
    </submittedName>
</protein>
<proteinExistence type="predicted"/>
<sequence length="63" mass="7334">MEDAAECPYINYEQLQENLVKQYGKRNLDQVNAVIKQVKSRCASMLQVKTGDLIETYVKQLKR</sequence>
<organism evidence="1 2">
    <name type="scientific">Bibersteinia trehalosi USDA-ARS-USMARC-188</name>
    <dbReference type="NCBI Taxonomy" id="1263829"/>
    <lineage>
        <taxon>Bacteria</taxon>
        <taxon>Pseudomonadati</taxon>
        <taxon>Pseudomonadota</taxon>
        <taxon>Gammaproteobacteria</taxon>
        <taxon>Pasteurellales</taxon>
        <taxon>Pasteurellaceae</taxon>
        <taxon>Bibersteinia</taxon>
    </lineage>
</organism>
<dbReference type="EMBL" id="CP006954">
    <property type="protein sequence ID" value="AHG82125.1"/>
    <property type="molecule type" value="Genomic_DNA"/>
</dbReference>
<accession>A0A4V7IAR0</accession>
<dbReference type="KEGG" id="btre:F542_14070"/>
<gene>
    <name evidence="1" type="ORF">F542_14070</name>
</gene>
<dbReference type="AlphaFoldDB" id="A0A4V7IAR0"/>